<evidence type="ECO:0000259" key="1">
    <source>
        <dbReference type="Pfam" id="PF09983"/>
    </source>
</evidence>
<evidence type="ECO:0000313" key="3">
    <source>
        <dbReference type="EMBL" id="MBO1519639.1"/>
    </source>
</evidence>
<evidence type="ECO:0000313" key="4">
    <source>
        <dbReference type="Proteomes" id="UP000664882"/>
    </source>
</evidence>
<protein>
    <recommendedName>
        <fullName evidence="5">Wadjet protein JetD C-terminal domain-containing protein</fullName>
    </recommendedName>
</protein>
<feature type="domain" description="DUF3322" evidence="2">
    <location>
        <begin position="5"/>
        <end position="188"/>
    </location>
</feature>
<dbReference type="InterPro" id="IPR024534">
    <property type="entry name" value="JetD_C"/>
</dbReference>
<evidence type="ECO:0000259" key="2">
    <source>
        <dbReference type="Pfam" id="PF11795"/>
    </source>
</evidence>
<dbReference type="RefSeq" id="WP_208005513.1">
    <property type="nucleotide sequence ID" value="NZ_JAGDFX010000008.1"/>
</dbReference>
<dbReference type="Proteomes" id="UP000664882">
    <property type="component" value="Unassembled WGS sequence"/>
</dbReference>
<dbReference type="EMBL" id="JAGDFX010000008">
    <property type="protein sequence ID" value="MBO1519639.1"/>
    <property type="molecule type" value="Genomic_DNA"/>
</dbReference>
<reference evidence="3 4" key="1">
    <citation type="submission" date="2021-03" db="EMBL/GenBank/DDBJ databases">
        <title>Oceanisphaera sp. nov., isolated from the intestine.</title>
        <authorList>
            <person name="Zhao L.-H."/>
            <person name="Shi L.-F."/>
        </authorList>
    </citation>
    <scope>NUCLEOTIDE SEQUENCE [LARGE SCALE GENOMIC DNA]</scope>
    <source>
        <strain evidence="3 4">DM8</strain>
    </source>
</reference>
<dbReference type="PIRSF" id="PIRSF028408">
    <property type="entry name" value="UCP028408"/>
    <property type="match status" value="1"/>
</dbReference>
<name>A0ABS3NGD1_9GAMM</name>
<feature type="domain" description="Wadjet protein JetD C-terminal" evidence="1">
    <location>
        <begin position="213"/>
        <end position="390"/>
    </location>
</feature>
<evidence type="ECO:0008006" key="5">
    <source>
        <dbReference type="Google" id="ProtNLM"/>
    </source>
</evidence>
<gene>
    <name evidence="3" type="ORF">J3U76_08370</name>
</gene>
<keyword evidence="4" id="KW-1185">Reference proteome</keyword>
<accession>A0ABS3NGD1</accession>
<sequence>MLDVKAIRNKLTKQWQRLGWHRAWLEETLDFPYQVKLPRLSDKQLLHDFALYQRQLVQLRNDLARVKELTLIEHEFQFSTMGRQRLPVAIEFANMEALARFVGQLQSWRHFVGDCALISNRFPELSHWLPQAAATIGKYAGCWPQLLAVCRYLVNQPRPGLYIRQLDIPGVDSKFIEAHKPILKILLDQLLPATAIDDSISGLREHGFEKRYGLNYEQPTVSFRLLDPALAAELGGLDELSIPLSAFSKLDLLLDRVFITENKVNGLAFPPVRNALVIYGLGYGVQMLQNVPWLASCRIHYWGDIDSHGFAMLSQLRGYFPQAQSLLMDNDTLAHCRPLWGVETNPHSAAQLPHLNEFEQALYQQLKQHHWQANLRLEQERIPFSLLQTALANLTIKTYNNGH</sequence>
<dbReference type="InterPro" id="IPR024537">
    <property type="entry name" value="DUF3322"/>
</dbReference>
<organism evidence="3 4">
    <name type="scientific">Oceanisphaera pacifica</name>
    <dbReference type="NCBI Taxonomy" id="2818389"/>
    <lineage>
        <taxon>Bacteria</taxon>
        <taxon>Pseudomonadati</taxon>
        <taxon>Pseudomonadota</taxon>
        <taxon>Gammaproteobacteria</taxon>
        <taxon>Aeromonadales</taxon>
        <taxon>Aeromonadaceae</taxon>
        <taxon>Oceanisphaera</taxon>
    </lineage>
</organism>
<comment type="caution">
    <text evidence="3">The sequence shown here is derived from an EMBL/GenBank/DDBJ whole genome shotgun (WGS) entry which is preliminary data.</text>
</comment>
<dbReference type="InterPro" id="IPR014544">
    <property type="entry name" value="UCP028408"/>
</dbReference>
<dbReference type="Pfam" id="PF09983">
    <property type="entry name" value="JetD_C"/>
    <property type="match status" value="1"/>
</dbReference>
<proteinExistence type="predicted"/>
<dbReference type="Pfam" id="PF11795">
    <property type="entry name" value="DUF3322"/>
    <property type="match status" value="1"/>
</dbReference>